<sequence length="206" mass="22635">KLNIPDEKVLEEFASKTEGWTGAELENLIRKGLLNISSGSNVTINTSPENMFSSTIVSSCDEFSGFLSHGPPVLRTTSFESEFSGFPTSSHVDGFTVSINAMSTNEFPVFFEIYPAVNSPLIPTWPTGYSESFELISTRSMLAFMSSTMSFTNEFSGFHDYTNEQFPLHENSSDSDLLVERAEPPIQVLAFDLGEFILAPGNGRLG</sequence>
<feature type="non-terminal residue" evidence="1">
    <location>
        <position position="1"/>
    </location>
</feature>
<evidence type="ECO:0000313" key="2">
    <source>
        <dbReference type="Proteomes" id="UP001497623"/>
    </source>
</evidence>
<proteinExistence type="predicted"/>
<dbReference type="Proteomes" id="UP001497623">
    <property type="component" value="Unassembled WGS sequence"/>
</dbReference>
<dbReference type="AlphaFoldDB" id="A0AAV2RS03"/>
<feature type="non-terminal residue" evidence="1">
    <location>
        <position position="206"/>
    </location>
</feature>
<dbReference type="EMBL" id="CAXKWB010029811">
    <property type="protein sequence ID" value="CAL4136494.1"/>
    <property type="molecule type" value="Genomic_DNA"/>
</dbReference>
<keyword evidence="2" id="KW-1185">Reference proteome</keyword>
<protein>
    <submittedName>
        <fullName evidence="1">Uncharacterized protein</fullName>
    </submittedName>
</protein>
<gene>
    <name evidence="1" type="ORF">MNOR_LOCUS27811</name>
</gene>
<evidence type="ECO:0000313" key="1">
    <source>
        <dbReference type="EMBL" id="CAL4136494.1"/>
    </source>
</evidence>
<comment type="caution">
    <text evidence="1">The sequence shown here is derived from an EMBL/GenBank/DDBJ whole genome shotgun (WGS) entry which is preliminary data.</text>
</comment>
<accession>A0AAV2RS03</accession>
<name>A0AAV2RS03_MEGNR</name>
<organism evidence="1 2">
    <name type="scientific">Meganyctiphanes norvegica</name>
    <name type="common">Northern krill</name>
    <name type="synonym">Thysanopoda norvegica</name>
    <dbReference type="NCBI Taxonomy" id="48144"/>
    <lineage>
        <taxon>Eukaryota</taxon>
        <taxon>Metazoa</taxon>
        <taxon>Ecdysozoa</taxon>
        <taxon>Arthropoda</taxon>
        <taxon>Crustacea</taxon>
        <taxon>Multicrustacea</taxon>
        <taxon>Malacostraca</taxon>
        <taxon>Eumalacostraca</taxon>
        <taxon>Eucarida</taxon>
        <taxon>Euphausiacea</taxon>
        <taxon>Euphausiidae</taxon>
        <taxon>Meganyctiphanes</taxon>
    </lineage>
</organism>
<reference evidence="1 2" key="1">
    <citation type="submission" date="2024-05" db="EMBL/GenBank/DDBJ databases">
        <authorList>
            <person name="Wallberg A."/>
        </authorList>
    </citation>
    <scope>NUCLEOTIDE SEQUENCE [LARGE SCALE GENOMIC DNA]</scope>
</reference>